<protein>
    <submittedName>
        <fullName evidence="4">PBX/knotted 1 homeobox 2</fullName>
    </submittedName>
</protein>
<evidence type="ECO:0000259" key="3">
    <source>
        <dbReference type="Pfam" id="PF16493"/>
    </source>
</evidence>
<feature type="compositionally biased region" description="Low complexity" evidence="2">
    <location>
        <begin position="26"/>
        <end position="42"/>
    </location>
</feature>
<dbReference type="Pfam" id="PF16493">
    <property type="entry name" value="Meis_PKNOX_N"/>
    <property type="match status" value="1"/>
</dbReference>
<dbReference type="InterPro" id="IPR032453">
    <property type="entry name" value="PKNOX/Meis_N"/>
</dbReference>
<dbReference type="Ensembl" id="ENSCMMT00000008318.1">
    <property type="protein sequence ID" value="ENSCMMP00000007531.1"/>
    <property type="gene ID" value="ENSCMMG00000004785.1"/>
</dbReference>
<reference evidence="4" key="3">
    <citation type="submission" date="2025-09" db="UniProtKB">
        <authorList>
            <consortium name="Ensembl"/>
        </authorList>
    </citation>
    <scope>IDENTIFICATION</scope>
</reference>
<keyword evidence="5" id="KW-1185">Reference proteome</keyword>
<accession>A0A8C3BN37</accession>
<reference evidence="4" key="1">
    <citation type="submission" date="2018-09" db="EMBL/GenBank/DDBJ databases">
        <title>Common duck and Muscovy duck high density SNP chip.</title>
        <authorList>
            <person name="Vignal A."/>
            <person name="Thebault N."/>
            <person name="Warren W.C."/>
        </authorList>
    </citation>
    <scope>NUCLEOTIDE SEQUENCE [LARGE SCALE GENOMIC DNA]</scope>
</reference>
<feature type="region of interest" description="Disordered" evidence="2">
    <location>
        <begin position="185"/>
        <end position="207"/>
    </location>
</feature>
<evidence type="ECO:0000313" key="4">
    <source>
        <dbReference type="Ensembl" id="ENSCMMP00000007531.1"/>
    </source>
</evidence>
<sequence length="591" mass="65329">MHHVSPAPALTMMATQTVPPPPYQDTPQMTATAQQPTKAQPVHLTTTPAAANTPVPTAAGDPQAQLEADKRAVYRHPLFPLLTLLFEKCEQATQGSECITSASFDVDIENFVHQQEQEHKPFFSDDPELDNLMVKAIQVLRIHLLELEKVNELCKDFCNRYITCLKTKMHSDNLLRNDLGGPYSPNPSSISLHPQEMLQSSPAALPAASNPPPGIVVPAAALPPGNLAMGAGSGSPAVPGGALYQPVTMVTSQGQVLTQAIAPGALQIPNAQVNLDLTSLLDGEDKKSKNKRGVLPKHATNIMRSWLFQHLMVSIAATGMPCRAYQVDCMRWGKAALQAGKKGKANKQTKCTNCGGDLSQFRVFGGTKWLCLLYFESTGSLTVFTTGANYAFYALTLCMEKQTKPRGEKPKYMIFIHLCSWVNEHFVQLTVPKYTFLASQRGLPATAALADIIVALWRLTKIQNHKIDPFWGLLLGGHVPTQRVLRGCKQDIFMQGDCLPTRGLEKGQKLNFLFFLCNWAKKLFRCHLQRVTRWYPGWWVSPPPPHPGNGKMEDSPKKHLGEKPILKVTHDMEQHGNFPAFLLWEILDLLL</sequence>
<name>A0A8C3BN37_CAIMO</name>
<proteinExistence type="predicted"/>
<keyword evidence="1" id="KW-0539">Nucleus</keyword>
<dbReference type="AlphaFoldDB" id="A0A8C3BN37"/>
<evidence type="ECO:0000256" key="2">
    <source>
        <dbReference type="SAM" id="MobiDB-lite"/>
    </source>
</evidence>
<feature type="domain" description="MEIS N-terminal" evidence="3">
    <location>
        <begin position="67"/>
        <end position="172"/>
    </location>
</feature>
<feature type="region of interest" description="Disordered" evidence="2">
    <location>
        <begin position="1"/>
        <end position="42"/>
    </location>
</feature>
<reference evidence="4" key="2">
    <citation type="submission" date="2025-08" db="UniProtKB">
        <authorList>
            <consortium name="Ensembl"/>
        </authorList>
    </citation>
    <scope>IDENTIFICATION</scope>
</reference>
<organism evidence="4 5">
    <name type="scientific">Cairina moschata</name>
    <name type="common">Muscovy duck</name>
    <dbReference type="NCBI Taxonomy" id="8855"/>
    <lineage>
        <taxon>Eukaryota</taxon>
        <taxon>Metazoa</taxon>
        <taxon>Chordata</taxon>
        <taxon>Craniata</taxon>
        <taxon>Vertebrata</taxon>
        <taxon>Euteleostomi</taxon>
        <taxon>Archelosauria</taxon>
        <taxon>Archosauria</taxon>
        <taxon>Dinosauria</taxon>
        <taxon>Saurischia</taxon>
        <taxon>Theropoda</taxon>
        <taxon>Coelurosauria</taxon>
        <taxon>Aves</taxon>
        <taxon>Neognathae</taxon>
        <taxon>Galloanserae</taxon>
        <taxon>Anseriformes</taxon>
        <taxon>Anatidae</taxon>
        <taxon>Anatinae</taxon>
        <taxon>Cairina</taxon>
    </lineage>
</organism>
<evidence type="ECO:0000256" key="1">
    <source>
        <dbReference type="ARBA" id="ARBA00023242"/>
    </source>
</evidence>
<evidence type="ECO:0000313" key="5">
    <source>
        <dbReference type="Proteomes" id="UP000694556"/>
    </source>
</evidence>
<dbReference type="Proteomes" id="UP000694556">
    <property type="component" value="Chromosome 25"/>
</dbReference>